<evidence type="ECO:0000313" key="3">
    <source>
        <dbReference type="Proteomes" id="UP001500975"/>
    </source>
</evidence>
<dbReference type="InterPro" id="IPR052777">
    <property type="entry name" value="Acetyltransferase_Enz"/>
</dbReference>
<proteinExistence type="predicted"/>
<dbReference type="RefSeq" id="WP_345540023.1">
    <property type="nucleotide sequence ID" value="NZ_BAABGJ010000073.1"/>
</dbReference>
<keyword evidence="3" id="KW-1185">Reference proteome</keyword>
<dbReference type="Pfam" id="PF00583">
    <property type="entry name" value="Acetyltransf_1"/>
    <property type="match status" value="1"/>
</dbReference>
<evidence type="ECO:0000313" key="2">
    <source>
        <dbReference type="EMBL" id="GAA4351275.1"/>
    </source>
</evidence>
<name>A0ABP8I4J3_9BURK</name>
<dbReference type="PROSITE" id="PS51186">
    <property type="entry name" value="GNAT"/>
    <property type="match status" value="1"/>
</dbReference>
<accession>A0ABP8I4J3</accession>
<comment type="caution">
    <text evidence="2">The sequence shown here is derived from an EMBL/GenBank/DDBJ whole genome shotgun (WGS) entry which is preliminary data.</text>
</comment>
<protein>
    <submittedName>
        <fullName evidence="2">N-acetyltransferase</fullName>
    </submittedName>
</protein>
<dbReference type="EMBL" id="BAABGJ010000073">
    <property type="protein sequence ID" value="GAA4351275.1"/>
    <property type="molecule type" value="Genomic_DNA"/>
</dbReference>
<evidence type="ECO:0000259" key="1">
    <source>
        <dbReference type="PROSITE" id="PS51186"/>
    </source>
</evidence>
<reference evidence="3" key="1">
    <citation type="journal article" date="2019" name="Int. J. Syst. Evol. Microbiol.">
        <title>The Global Catalogue of Microorganisms (GCM) 10K type strain sequencing project: providing services to taxonomists for standard genome sequencing and annotation.</title>
        <authorList>
            <consortium name="The Broad Institute Genomics Platform"/>
            <consortium name="The Broad Institute Genome Sequencing Center for Infectious Disease"/>
            <person name="Wu L."/>
            <person name="Ma J."/>
        </authorList>
    </citation>
    <scope>NUCLEOTIDE SEQUENCE [LARGE SCALE GENOMIC DNA]</scope>
    <source>
        <strain evidence="3">JCM 17804</strain>
    </source>
</reference>
<dbReference type="PANTHER" id="PTHR43305:SF1">
    <property type="entry name" value="FAMILY N-ACETYLTRANSFERASE, PUTATIVE (AFU_ORTHOLOGUE AFUA_2G01380)-RELATED"/>
    <property type="match status" value="1"/>
</dbReference>
<dbReference type="CDD" id="cd04301">
    <property type="entry name" value="NAT_SF"/>
    <property type="match status" value="1"/>
</dbReference>
<dbReference type="InterPro" id="IPR000182">
    <property type="entry name" value="GNAT_dom"/>
</dbReference>
<dbReference type="SUPFAM" id="SSF55729">
    <property type="entry name" value="Acyl-CoA N-acyltransferases (Nat)"/>
    <property type="match status" value="1"/>
</dbReference>
<dbReference type="Proteomes" id="UP001500975">
    <property type="component" value="Unassembled WGS sequence"/>
</dbReference>
<organism evidence="2 3">
    <name type="scientific">Variovorax defluvii</name>
    <dbReference type="NCBI Taxonomy" id="913761"/>
    <lineage>
        <taxon>Bacteria</taxon>
        <taxon>Pseudomonadati</taxon>
        <taxon>Pseudomonadota</taxon>
        <taxon>Betaproteobacteria</taxon>
        <taxon>Burkholderiales</taxon>
        <taxon>Comamonadaceae</taxon>
        <taxon>Variovorax</taxon>
    </lineage>
</organism>
<dbReference type="Gene3D" id="3.40.630.30">
    <property type="match status" value="1"/>
</dbReference>
<gene>
    <name evidence="2" type="ORF">GCM10023165_39350</name>
</gene>
<dbReference type="InterPro" id="IPR016181">
    <property type="entry name" value="Acyl_CoA_acyltransferase"/>
</dbReference>
<sequence>MSFSSSRPLPLAGTPDIVLVTPDSSGEFDITRDIFLEYAASLGIDLCFQDFDAELAGLPGDYAEPRGALLLALVDATLGGPDAARARVPTLTRENGTTAFVAGCCALRPLDAADYPNTAEMKRLYVRPQFRGLGLGRQLAEAILDAARGAGYACVLLDTLDDMESARALYEDLGFVEVPPYYHNPIAGSHYLKVDL</sequence>
<dbReference type="PANTHER" id="PTHR43305">
    <property type="entry name" value="FAMILY N-ACETYLTRANSFERASE, PUTATIVE (AFU_ORTHOLOGUE AFUA_2G01380)-RELATED"/>
    <property type="match status" value="1"/>
</dbReference>
<feature type="domain" description="N-acetyltransferase" evidence="1">
    <location>
        <begin position="15"/>
        <end position="195"/>
    </location>
</feature>